<feature type="region of interest" description="Disordered" evidence="1">
    <location>
        <begin position="114"/>
        <end position="209"/>
    </location>
</feature>
<dbReference type="EMBL" id="OU900100">
    <property type="protein sequence ID" value="CAH1187174.1"/>
    <property type="molecule type" value="Genomic_DNA"/>
</dbReference>
<keyword evidence="4" id="KW-1185">Reference proteome</keyword>
<feature type="region of interest" description="Disordered" evidence="1">
    <location>
        <begin position="70"/>
        <end position="95"/>
    </location>
</feature>
<evidence type="ECO:0000313" key="3">
    <source>
        <dbReference type="EMBL" id="CAH1187174.1"/>
    </source>
</evidence>
<reference evidence="3" key="1">
    <citation type="submission" date="2022-01" db="EMBL/GenBank/DDBJ databases">
        <authorList>
            <person name="King R."/>
        </authorList>
    </citation>
    <scope>NUCLEOTIDE SEQUENCE</scope>
</reference>
<proteinExistence type="predicted"/>
<feature type="signal peptide" evidence="2">
    <location>
        <begin position="1"/>
        <end position="23"/>
    </location>
</feature>
<feature type="chain" id="PRO_5040465647" evidence="2">
    <location>
        <begin position="24"/>
        <end position="328"/>
    </location>
</feature>
<evidence type="ECO:0000313" key="4">
    <source>
        <dbReference type="Proteomes" id="UP001153712"/>
    </source>
</evidence>
<organism evidence="3 4">
    <name type="scientific">Phyllotreta striolata</name>
    <name type="common">Striped flea beetle</name>
    <name type="synonym">Crioceris striolata</name>
    <dbReference type="NCBI Taxonomy" id="444603"/>
    <lineage>
        <taxon>Eukaryota</taxon>
        <taxon>Metazoa</taxon>
        <taxon>Ecdysozoa</taxon>
        <taxon>Arthropoda</taxon>
        <taxon>Hexapoda</taxon>
        <taxon>Insecta</taxon>
        <taxon>Pterygota</taxon>
        <taxon>Neoptera</taxon>
        <taxon>Endopterygota</taxon>
        <taxon>Coleoptera</taxon>
        <taxon>Polyphaga</taxon>
        <taxon>Cucujiformia</taxon>
        <taxon>Chrysomeloidea</taxon>
        <taxon>Chrysomelidae</taxon>
        <taxon>Galerucinae</taxon>
        <taxon>Alticini</taxon>
        <taxon>Phyllotreta</taxon>
    </lineage>
</organism>
<name>A0A9P0DT72_PHYSR</name>
<dbReference type="OrthoDB" id="7671074at2759"/>
<dbReference type="Proteomes" id="UP001153712">
    <property type="component" value="Chromosome 7"/>
</dbReference>
<feature type="compositionally biased region" description="Basic and acidic residues" evidence="1">
    <location>
        <begin position="161"/>
        <end position="170"/>
    </location>
</feature>
<dbReference type="AlphaFoldDB" id="A0A9P0DT72"/>
<evidence type="ECO:0000256" key="1">
    <source>
        <dbReference type="SAM" id="MobiDB-lite"/>
    </source>
</evidence>
<protein>
    <submittedName>
        <fullName evidence="3">Uncharacterized protein</fullName>
    </submittedName>
</protein>
<gene>
    <name evidence="3" type="ORF">PHYEVI_LOCUS10283</name>
</gene>
<accession>A0A9P0DT72</accession>
<evidence type="ECO:0000256" key="2">
    <source>
        <dbReference type="SAM" id="SignalP"/>
    </source>
</evidence>
<keyword evidence="2" id="KW-0732">Signal</keyword>
<sequence length="328" mass="39447">MGAMLNHRTIVWLLLCNLKLTLQQSYQIEDIPIEHYVHEDVRRDEIDVELMPRTFDKLQADESEQITAHETPPCEHPTAIKRPKREIDTRNSSGNLNKTLTINDFIKFKRSVAPDSRRTGATPAEQQWTDESIRVSSEAARAPRAHFVTNGMPDRNPLQYKFDREPRSESTKYLQSDLPDEYDYHRPPSVRNRVSRTGRYNPSTYDRYPASDRRSYYRRQEYPEKPYYDPDYNEVARKRRIIYYATLPEAPRKRMEEPRRLQDRYRYRDVQDYRLFAPETYNGYRKREFDYPRYDVNVSTGVNVREVKKNPERRIYSDVTRHRSYKEN</sequence>